<proteinExistence type="predicted"/>
<organism evidence="1 2">
    <name type="scientific">Vararia minispora EC-137</name>
    <dbReference type="NCBI Taxonomy" id="1314806"/>
    <lineage>
        <taxon>Eukaryota</taxon>
        <taxon>Fungi</taxon>
        <taxon>Dikarya</taxon>
        <taxon>Basidiomycota</taxon>
        <taxon>Agaricomycotina</taxon>
        <taxon>Agaricomycetes</taxon>
        <taxon>Russulales</taxon>
        <taxon>Lachnocladiaceae</taxon>
        <taxon>Vararia</taxon>
    </lineage>
</organism>
<feature type="non-terminal residue" evidence="1">
    <location>
        <position position="1"/>
    </location>
</feature>
<gene>
    <name evidence="1" type="ORF">K488DRAFT_14137</name>
</gene>
<dbReference type="Proteomes" id="UP000814128">
    <property type="component" value="Unassembled WGS sequence"/>
</dbReference>
<sequence>PPPIDPAVFRSVTTIRRLIDEASELAVRASSGLSAAALGSIRAANSNPNASPWALAQSLGLKDPSAARNAAMSPNRIHRLRALAVQKLALAYRTDEIASSVVVMQGGSVFDDIAERVLRVDPHDTDAQYVHFFHEKIPSRQLAESTSPALLDALIAAHPQSLALYRTRGIVHTFRDDYALAVRDFTHALKEARALRKAHALHRASAAATTAGKGAKKKKGGAGAGGKKRTNGQAPPSGTSPIESQALFLRAAAYLQHAVHLIETAL</sequence>
<reference evidence="1" key="2">
    <citation type="journal article" date="2022" name="New Phytol.">
        <title>Evolutionary transition to the ectomycorrhizal habit in the genomes of a hyperdiverse lineage of mushroom-forming fungi.</title>
        <authorList>
            <person name="Looney B."/>
            <person name="Miyauchi S."/>
            <person name="Morin E."/>
            <person name="Drula E."/>
            <person name="Courty P.E."/>
            <person name="Kohler A."/>
            <person name="Kuo A."/>
            <person name="LaButti K."/>
            <person name="Pangilinan J."/>
            <person name="Lipzen A."/>
            <person name="Riley R."/>
            <person name="Andreopoulos W."/>
            <person name="He G."/>
            <person name="Johnson J."/>
            <person name="Nolan M."/>
            <person name="Tritt A."/>
            <person name="Barry K.W."/>
            <person name="Grigoriev I.V."/>
            <person name="Nagy L.G."/>
            <person name="Hibbett D."/>
            <person name="Henrissat B."/>
            <person name="Matheny P.B."/>
            <person name="Labbe J."/>
            <person name="Martin F.M."/>
        </authorList>
    </citation>
    <scope>NUCLEOTIDE SEQUENCE</scope>
    <source>
        <strain evidence="1">EC-137</strain>
    </source>
</reference>
<reference evidence="1" key="1">
    <citation type="submission" date="2021-02" db="EMBL/GenBank/DDBJ databases">
        <authorList>
            <consortium name="DOE Joint Genome Institute"/>
            <person name="Ahrendt S."/>
            <person name="Looney B.P."/>
            <person name="Miyauchi S."/>
            <person name="Morin E."/>
            <person name="Drula E."/>
            <person name="Courty P.E."/>
            <person name="Chicoki N."/>
            <person name="Fauchery L."/>
            <person name="Kohler A."/>
            <person name="Kuo A."/>
            <person name="Labutti K."/>
            <person name="Pangilinan J."/>
            <person name="Lipzen A."/>
            <person name="Riley R."/>
            <person name="Andreopoulos W."/>
            <person name="He G."/>
            <person name="Johnson J."/>
            <person name="Barry K.W."/>
            <person name="Grigoriev I.V."/>
            <person name="Nagy L."/>
            <person name="Hibbett D."/>
            <person name="Henrissat B."/>
            <person name="Matheny P.B."/>
            <person name="Labbe J."/>
            <person name="Martin F."/>
        </authorList>
    </citation>
    <scope>NUCLEOTIDE SEQUENCE</scope>
    <source>
        <strain evidence="1">EC-137</strain>
    </source>
</reference>
<keyword evidence="2" id="KW-1185">Reference proteome</keyword>
<feature type="non-terminal residue" evidence="1">
    <location>
        <position position="266"/>
    </location>
</feature>
<evidence type="ECO:0000313" key="1">
    <source>
        <dbReference type="EMBL" id="KAI0027755.1"/>
    </source>
</evidence>
<protein>
    <submittedName>
        <fullName evidence="1">Uncharacterized protein</fullName>
    </submittedName>
</protein>
<dbReference type="EMBL" id="MU273844">
    <property type="protein sequence ID" value="KAI0027755.1"/>
    <property type="molecule type" value="Genomic_DNA"/>
</dbReference>
<comment type="caution">
    <text evidence="1">The sequence shown here is derived from an EMBL/GenBank/DDBJ whole genome shotgun (WGS) entry which is preliminary data.</text>
</comment>
<accession>A0ACB8Q7J6</accession>
<evidence type="ECO:0000313" key="2">
    <source>
        <dbReference type="Proteomes" id="UP000814128"/>
    </source>
</evidence>
<name>A0ACB8Q7J6_9AGAM</name>